<evidence type="ECO:0000256" key="4">
    <source>
        <dbReference type="ARBA" id="ARBA00023163"/>
    </source>
</evidence>
<reference evidence="9" key="1">
    <citation type="journal article" date="2019" name="Int. J. Syst. Evol. Microbiol.">
        <title>The Global Catalogue of Microorganisms (GCM) 10K type strain sequencing project: providing services to taxonomists for standard genome sequencing and annotation.</title>
        <authorList>
            <consortium name="The Broad Institute Genomics Platform"/>
            <consortium name="The Broad Institute Genome Sequencing Center for Infectious Disease"/>
            <person name="Wu L."/>
            <person name="Ma J."/>
        </authorList>
    </citation>
    <scope>NUCLEOTIDE SEQUENCE [LARGE SCALE GENOMIC DNA]</scope>
    <source>
        <strain evidence="9">JCM 17441</strain>
    </source>
</reference>
<feature type="domain" description="RNA polymerase sigma-70 region 4" evidence="7">
    <location>
        <begin position="197"/>
        <end position="243"/>
    </location>
</feature>
<protein>
    <submittedName>
        <fullName evidence="8">SigB/SigF/SigG family RNA polymerase sigma factor</fullName>
    </submittedName>
</protein>
<keyword evidence="9" id="KW-1185">Reference proteome</keyword>
<keyword evidence="4" id="KW-0804">Transcription</keyword>
<feature type="region of interest" description="Disordered" evidence="5">
    <location>
        <begin position="1"/>
        <end position="22"/>
    </location>
</feature>
<dbReference type="Pfam" id="PF04545">
    <property type="entry name" value="Sigma70_r4"/>
    <property type="match status" value="1"/>
</dbReference>
<dbReference type="InterPro" id="IPR014284">
    <property type="entry name" value="RNA_pol_sigma-70_dom"/>
</dbReference>
<keyword evidence="3" id="KW-0238">DNA-binding</keyword>
<evidence type="ECO:0000256" key="5">
    <source>
        <dbReference type="SAM" id="MobiDB-lite"/>
    </source>
</evidence>
<dbReference type="PANTHER" id="PTHR30385:SF4">
    <property type="entry name" value="RNA POLYMERASE SIGMA-E FACTOR"/>
    <property type="match status" value="1"/>
</dbReference>
<gene>
    <name evidence="8" type="ORF">GCM10022255_065810</name>
</gene>
<evidence type="ECO:0000313" key="8">
    <source>
        <dbReference type="EMBL" id="GAA4255752.1"/>
    </source>
</evidence>
<dbReference type="Gene3D" id="1.20.140.160">
    <property type="match status" value="1"/>
</dbReference>
<dbReference type="PANTHER" id="PTHR30385">
    <property type="entry name" value="SIGMA FACTOR F FLAGELLAR"/>
    <property type="match status" value="1"/>
</dbReference>
<proteinExistence type="predicted"/>
<keyword evidence="2" id="KW-0731">Sigma factor</keyword>
<dbReference type="CDD" id="cd06171">
    <property type="entry name" value="Sigma70_r4"/>
    <property type="match status" value="1"/>
</dbReference>
<dbReference type="Proteomes" id="UP001500620">
    <property type="component" value="Unassembled WGS sequence"/>
</dbReference>
<feature type="domain" description="RNA polymerase sigma-70 region 2" evidence="6">
    <location>
        <begin position="28"/>
        <end position="96"/>
    </location>
</feature>
<dbReference type="InterPro" id="IPR013325">
    <property type="entry name" value="RNA_pol_sigma_r2"/>
</dbReference>
<dbReference type="InterPro" id="IPR007627">
    <property type="entry name" value="RNA_pol_sigma70_r2"/>
</dbReference>
<dbReference type="InterPro" id="IPR007630">
    <property type="entry name" value="RNA_pol_sigma70_r4"/>
</dbReference>
<dbReference type="NCBIfam" id="TIGR02937">
    <property type="entry name" value="sigma70-ECF"/>
    <property type="match status" value="1"/>
</dbReference>
<keyword evidence="1" id="KW-0805">Transcription regulation</keyword>
<dbReference type="Pfam" id="PF04542">
    <property type="entry name" value="Sigma70_r2"/>
    <property type="match status" value="1"/>
</dbReference>
<sequence>MTTEQLLRARRNLPAGHPDRGPLRARAIEANLPLAYRLAQRYAGRGERPDDLAQVAAMALVKAVDGYDPDRLAPFVGYAVPTIVGALKRHFRDTAWGMRVPRPTQELVLGLREATGYLEQLRGRTPTAVELAAHLRVDVDALSDAIIASHVYRLQSLDGPGTGNDNIELVDLIGRIDPRFARIDERLSHGELGRLVAALPLRERRILAMRFSDEMTQAAIAAELGISQMHVSRLLRGSLNRLRIGFVASVEPTA</sequence>
<comment type="caution">
    <text evidence="8">The sequence shown here is derived from an EMBL/GenBank/DDBJ whole genome shotgun (WGS) entry which is preliminary data.</text>
</comment>
<evidence type="ECO:0000256" key="2">
    <source>
        <dbReference type="ARBA" id="ARBA00023082"/>
    </source>
</evidence>
<dbReference type="EMBL" id="BAABAT010000022">
    <property type="protein sequence ID" value="GAA4255752.1"/>
    <property type="molecule type" value="Genomic_DNA"/>
</dbReference>
<organism evidence="8 9">
    <name type="scientific">Dactylosporangium darangshiense</name>
    <dbReference type="NCBI Taxonomy" id="579108"/>
    <lineage>
        <taxon>Bacteria</taxon>
        <taxon>Bacillati</taxon>
        <taxon>Actinomycetota</taxon>
        <taxon>Actinomycetes</taxon>
        <taxon>Micromonosporales</taxon>
        <taxon>Micromonosporaceae</taxon>
        <taxon>Dactylosporangium</taxon>
    </lineage>
</organism>
<dbReference type="SUPFAM" id="SSF88659">
    <property type="entry name" value="Sigma3 and sigma4 domains of RNA polymerase sigma factors"/>
    <property type="match status" value="2"/>
</dbReference>
<evidence type="ECO:0000313" key="9">
    <source>
        <dbReference type="Proteomes" id="UP001500620"/>
    </source>
</evidence>
<dbReference type="Gene3D" id="1.20.120.1810">
    <property type="match status" value="1"/>
</dbReference>
<name>A0ABP8DH60_9ACTN</name>
<dbReference type="SUPFAM" id="SSF88946">
    <property type="entry name" value="Sigma2 domain of RNA polymerase sigma factors"/>
    <property type="match status" value="1"/>
</dbReference>
<evidence type="ECO:0000259" key="7">
    <source>
        <dbReference type="Pfam" id="PF04545"/>
    </source>
</evidence>
<accession>A0ABP8DH60</accession>
<evidence type="ECO:0000259" key="6">
    <source>
        <dbReference type="Pfam" id="PF04542"/>
    </source>
</evidence>
<evidence type="ECO:0000256" key="1">
    <source>
        <dbReference type="ARBA" id="ARBA00023015"/>
    </source>
</evidence>
<dbReference type="RefSeq" id="WP_345132762.1">
    <property type="nucleotide sequence ID" value="NZ_BAABAT010000022.1"/>
</dbReference>
<evidence type="ECO:0000256" key="3">
    <source>
        <dbReference type="ARBA" id="ARBA00023125"/>
    </source>
</evidence>
<dbReference type="InterPro" id="IPR013324">
    <property type="entry name" value="RNA_pol_sigma_r3/r4-like"/>
</dbReference>